<sequence length="78" mass="7956">MSKKTANAKGAKPRGTFGTLFAIGSSVTLAPVLLRRFKEGRANGDKLAIADAAVSAAALTVGVLQVLRARKSSGKAES</sequence>
<dbReference type="Proteomes" id="UP000730482">
    <property type="component" value="Unassembled WGS sequence"/>
</dbReference>
<feature type="transmembrane region" description="Helical" evidence="1">
    <location>
        <begin position="16"/>
        <end position="35"/>
    </location>
</feature>
<keyword evidence="1" id="KW-0472">Membrane</keyword>
<keyword evidence="1" id="KW-0812">Transmembrane</keyword>
<organism evidence="2 3">
    <name type="scientific">Catenulispora pinistramenti</name>
    <dbReference type="NCBI Taxonomy" id="2705254"/>
    <lineage>
        <taxon>Bacteria</taxon>
        <taxon>Bacillati</taxon>
        <taxon>Actinomycetota</taxon>
        <taxon>Actinomycetes</taxon>
        <taxon>Catenulisporales</taxon>
        <taxon>Catenulisporaceae</taxon>
        <taxon>Catenulispora</taxon>
    </lineage>
</organism>
<protein>
    <recommendedName>
        <fullName evidence="4">DUF4235 domain-containing protein</fullName>
    </recommendedName>
</protein>
<keyword evidence="3" id="KW-1185">Reference proteome</keyword>
<keyword evidence="1" id="KW-1133">Transmembrane helix</keyword>
<feature type="transmembrane region" description="Helical" evidence="1">
    <location>
        <begin position="47"/>
        <end position="67"/>
    </location>
</feature>
<dbReference type="EMBL" id="JAAFYZ010000130">
    <property type="protein sequence ID" value="MBS2551203.1"/>
    <property type="molecule type" value="Genomic_DNA"/>
</dbReference>
<reference evidence="2 3" key="1">
    <citation type="submission" date="2020-02" db="EMBL/GenBank/DDBJ databases">
        <title>Acidophilic actinobacteria isolated from forest soil.</title>
        <authorList>
            <person name="Golinska P."/>
        </authorList>
    </citation>
    <scope>NUCLEOTIDE SEQUENCE [LARGE SCALE GENOMIC DNA]</scope>
    <source>
        <strain evidence="2 3">NL8</strain>
    </source>
</reference>
<evidence type="ECO:0000313" key="3">
    <source>
        <dbReference type="Proteomes" id="UP000730482"/>
    </source>
</evidence>
<dbReference type="RefSeq" id="WP_212015393.1">
    <property type="nucleotide sequence ID" value="NZ_JAAFYZ010000130.1"/>
</dbReference>
<name>A0ABS5KYQ8_9ACTN</name>
<evidence type="ECO:0008006" key="4">
    <source>
        <dbReference type="Google" id="ProtNLM"/>
    </source>
</evidence>
<accession>A0ABS5KYQ8</accession>
<evidence type="ECO:0000313" key="2">
    <source>
        <dbReference type="EMBL" id="MBS2551203.1"/>
    </source>
</evidence>
<comment type="caution">
    <text evidence="2">The sequence shown here is derived from an EMBL/GenBank/DDBJ whole genome shotgun (WGS) entry which is preliminary data.</text>
</comment>
<proteinExistence type="predicted"/>
<evidence type="ECO:0000256" key="1">
    <source>
        <dbReference type="SAM" id="Phobius"/>
    </source>
</evidence>
<gene>
    <name evidence="2" type="ORF">KGQ19_30475</name>
</gene>